<evidence type="ECO:0000313" key="2">
    <source>
        <dbReference type="Proteomes" id="UP000054485"/>
    </source>
</evidence>
<protein>
    <submittedName>
        <fullName evidence="1">Uncharacterized protein</fullName>
    </submittedName>
</protein>
<dbReference type="AlphaFoldDB" id="A0A0D0AMT5"/>
<dbReference type="InParanoid" id="A0A0D0AMT5"/>
<reference evidence="2" key="2">
    <citation type="submission" date="2015-01" db="EMBL/GenBank/DDBJ databases">
        <title>Evolutionary Origins and Diversification of the Mycorrhizal Mutualists.</title>
        <authorList>
            <consortium name="DOE Joint Genome Institute"/>
            <consortium name="Mycorrhizal Genomics Consortium"/>
            <person name="Kohler A."/>
            <person name="Kuo A."/>
            <person name="Nagy L.G."/>
            <person name="Floudas D."/>
            <person name="Copeland A."/>
            <person name="Barry K.W."/>
            <person name="Cichocki N."/>
            <person name="Veneault-Fourrey C."/>
            <person name="LaButti K."/>
            <person name="Lindquist E.A."/>
            <person name="Lipzen A."/>
            <person name="Lundell T."/>
            <person name="Morin E."/>
            <person name="Murat C."/>
            <person name="Riley R."/>
            <person name="Ohm R."/>
            <person name="Sun H."/>
            <person name="Tunlid A."/>
            <person name="Henrissat B."/>
            <person name="Grigoriev I.V."/>
            <person name="Hibbett D.S."/>
            <person name="Martin F."/>
        </authorList>
    </citation>
    <scope>NUCLEOTIDE SEQUENCE [LARGE SCALE GENOMIC DNA]</scope>
    <source>
        <strain evidence="2">UH-Slu-Lm8-n1</strain>
    </source>
</reference>
<accession>A0A0D0AMT5</accession>
<name>A0A0D0AMT5_9AGAM</name>
<organism evidence="1 2">
    <name type="scientific">Suillus luteus UH-Slu-Lm8-n1</name>
    <dbReference type="NCBI Taxonomy" id="930992"/>
    <lineage>
        <taxon>Eukaryota</taxon>
        <taxon>Fungi</taxon>
        <taxon>Dikarya</taxon>
        <taxon>Basidiomycota</taxon>
        <taxon>Agaricomycotina</taxon>
        <taxon>Agaricomycetes</taxon>
        <taxon>Agaricomycetidae</taxon>
        <taxon>Boletales</taxon>
        <taxon>Suillineae</taxon>
        <taxon>Suillaceae</taxon>
        <taxon>Suillus</taxon>
    </lineage>
</organism>
<keyword evidence="2" id="KW-1185">Reference proteome</keyword>
<dbReference type="Proteomes" id="UP000054485">
    <property type="component" value="Unassembled WGS sequence"/>
</dbReference>
<gene>
    <name evidence="1" type="ORF">CY34DRAFT_713922</name>
</gene>
<dbReference type="EMBL" id="KN835958">
    <property type="protein sequence ID" value="KIK33368.1"/>
    <property type="molecule type" value="Genomic_DNA"/>
</dbReference>
<dbReference type="OrthoDB" id="2693381at2759"/>
<sequence>MSFLRRCESPWRQITRAVVDTDRLRSSITSDSNRATDAETRLIRNFHLQQVKDVRDLVFRASQQTLTVPRPCPALSQMCVISCFKLLSGR</sequence>
<dbReference type="HOGENOM" id="CLU_2442360_0_0_1"/>
<reference evidence="1 2" key="1">
    <citation type="submission" date="2014-04" db="EMBL/GenBank/DDBJ databases">
        <authorList>
            <consortium name="DOE Joint Genome Institute"/>
            <person name="Kuo A."/>
            <person name="Ruytinx J."/>
            <person name="Rineau F."/>
            <person name="Colpaert J."/>
            <person name="Kohler A."/>
            <person name="Nagy L.G."/>
            <person name="Floudas D."/>
            <person name="Copeland A."/>
            <person name="Barry K.W."/>
            <person name="Cichocki N."/>
            <person name="Veneault-Fourrey C."/>
            <person name="LaButti K."/>
            <person name="Lindquist E.A."/>
            <person name="Lipzen A."/>
            <person name="Lundell T."/>
            <person name="Morin E."/>
            <person name="Murat C."/>
            <person name="Sun H."/>
            <person name="Tunlid A."/>
            <person name="Henrissat B."/>
            <person name="Grigoriev I.V."/>
            <person name="Hibbett D.S."/>
            <person name="Martin F."/>
            <person name="Nordberg H.P."/>
            <person name="Cantor M.N."/>
            <person name="Hua S.X."/>
        </authorList>
    </citation>
    <scope>NUCLEOTIDE SEQUENCE [LARGE SCALE GENOMIC DNA]</scope>
    <source>
        <strain evidence="1 2">UH-Slu-Lm8-n1</strain>
    </source>
</reference>
<proteinExistence type="predicted"/>
<evidence type="ECO:0000313" key="1">
    <source>
        <dbReference type="EMBL" id="KIK33368.1"/>
    </source>
</evidence>